<dbReference type="SUPFAM" id="SSF48371">
    <property type="entry name" value="ARM repeat"/>
    <property type="match status" value="1"/>
</dbReference>
<dbReference type="Pfam" id="PF08713">
    <property type="entry name" value="DNA_alkylation"/>
    <property type="match status" value="1"/>
</dbReference>
<sequence>MLTAEGFIKELQKHYDEKELVKIDRFFKGNDYETKALGVRFGNVFAIAKTYKNLTIEEIEKLLDSNYYEVRMGAVTIMRHKARQKQTTEEVKEQLYHLYFRRHDRINNWDLVDAAAADVIGGYLYEKDRSPLYQLAQSENVWERRTAIVSTHYFIKQGDVQETFALAEILRNDDNEYINKAVGSWVREAGKKDEKALLKFLESYASSLPRVTLRFAVEKLSAEQKKYYMSKKEN</sequence>
<dbReference type="EMBL" id="MIJE01000022">
    <property type="protein sequence ID" value="OEF97076.1"/>
    <property type="molecule type" value="Genomic_DNA"/>
</dbReference>
<evidence type="ECO:0008006" key="3">
    <source>
        <dbReference type="Google" id="ProtNLM"/>
    </source>
</evidence>
<evidence type="ECO:0000313" key="1">
    <source>
        <dbReference type="EMBL" id="OEF97076.1"/>
    </source>
</evidence>
<dbReference type="PANTHER" id="PTHR34070">
    <property type="entry name" value="ARMADILLO-TYPE FOLD"/>
    <property type="match status" value="1"/>
</dbReference>
<dbReference type="RefSeq" id="WP_069643122.1">
    <property type="nucleotide sequence ID" value="NZ_MIJE01000022.1"/>
</dbReference>
<name>A0A1E5G281_9FIRM</name>
<dbReference type="InterPro" id="IPR016024">
    <property type="entry name" value="ARM-type_fold"/>
</dbReference>
<organism evidence="1 2">
    <name type="scientific">Desulfuribacillus alkaliarsenatis</name>
    <dbReference type="NCBI Taxonomy" id="766136"/>
    <lineage>
        <taxon>Bacteria</taxon>
        <taxon>Bacillati</taxon>
        <taxon>Bacillota</taxon>
        <taxon>Desulfuribacillia</taxon>
        <taxon>Desulfuribacillales</taxon>
        <taxon>Desulfuribacillaceae</taxon>
        <taxon>Desulfuribacillus</taxon>
    </lineage>
</organism>
<dbReference type="OrthoDB" id="9775346at2"/>
<comment type="caution">
    <text evidence="1">The sequence shown here is derived from an EMBL/GenBank/DDBJ whole genome shotgun (WGS) entry which is preliminary data.</text>
</comment>
<keyword evidence="2" id="KW-1185">Reference proteome</keyword>
<dbReference type="InterPro" id="IPR014825">
    <property type="entry name" value="DNA_alkylation"/>
</dbReference>
<dbReference type="AlphaFoldDB" id="A0A1E5G281"/>
<dbReference type="PANTHER" id="PTHR34070:SF1">
    <property type="entry name" value="DNA ALKYLATION REPAIR PROTEIN"/>
    <property type="match status" value="1"/>
</dbReference>
<dbReference type="CDD" id="cd06561">
    <property type="entry name" value="AlkD_like"/>
    <property type="match status" value="1"/>
</dbReference>
<protein>
    <recommendedName>
        <fullName evidence="3">DNA alkylation repair protein</fullName>
    </recommendedName>
</protein>
<evidence type="ECO:0000313" key="2">
    <source>
        <dbReference type="Proteomes" id="UP000094296"/>
    </source>
</evidence>
<reference evidence="1 2" key="1">
    <citation type="submission" date="2016-09" db="EMBL/GenBank/DDBJ databases">
        <title>Draft genome sequence for the type strain of Desulfuribacillus alkaliarsenatis AHT28, an obligately anaerobic, sulfidogenic bacterium isolated from Russian soda lake sediments.</title>
        <authorList>
            <person name="Abin C.A."/>
            <person name="Hollibaugh J.T."/>
        </authorList>
    </citation>
    <scope>NUCLEOTIDE SEQUENCE [LARGE SCALE GENOMIC DNA]</scope>
    <source>
        <strain evidence="1 2">AHT28</strain>
    </source>
</reference>
<accession>A0A1E5G281</accession>
<gene>
    <name evidence="1" type="ORF">BHF68_05605</name>
</gene>
<dbReference type="Proteomes" id="UP000094296">
    <property type="component" value="Unassembled WGS sequence"/>
</dbReference>
<proteinExistence type="predicted"/>
<dbReference type="STRING" id="766136.BHF68_05605"/>
<dbReference type="Gene3D" id="1.25.10.90">
    <property type="match status" value="1"/>
</dbReference>